<evidence type="ECO:0000313" key="1">
    <source>
        <dbReference type="EMBL" id="TWU04046.1"/>
    </source>
</evidence>
<dbReference type="Proteomes" id="UP000316213">
    <property type="component" value="Unassembled WGS sequence"/>
</dbReference>
<evidence type="ECO:0000313" key="2">
    <source>
        <dbReference type="Proteomes" id="UP000316213"/>
    </source>
</evidence>
<comment type="caution">
    <text evidence="1">The sequence shown here is derived from an EMBL/GenBank/DDBJ whole genome shotgun (WGS) entry which is preliminary data.</text>
</comment>
<gene>
    <name evidence="1" type="ORF">Pla100_09820</name>
</gene>
<dbReference type="EMBL" id="SJPM01000001">
    <property type="protein sequence ID" value="TWU04046.1"/>
    <property type="molecule type" value="Genomic_DNA"/>
</dbReference>
<name>A0A5C6AYI7_9BACT</name>
<proteinExistence type="predicted"/>
<accession>A0A5C6AYI7</accession>
<reference evidence="1 2" key="1">
    <citation type="submission" date="2019-02" db="EMBL/GenBank/DDBJ databases">
        <title>Deep-cultivation of Planctomycetes and their phenomic and genomic characterization uncovers novel biology.</title>
        <authorList>
            <person name="Wiegand S."/>
            <person name="Jogler M."/>
            <person name="Boedeker C."/>
            <person name="Pinto D."/>
            <person name="Vollmers J."/>
            <person name="Rivas-Marin E."/>
            <person name="Kohn T."/>
            <person name="Peeters S.H."/>
            <person name="Heuer A."/>
            <person name="Rast P."/>
            <person name="Oberbeckmann S."/>
            <person name="Bunk B."/>
            <person name="Jeske O."/>
            <person name="Meyerdierks A."/>
            <person name="Storesund J.E."/>
            <person name="Kallscheuer N."/>
            <person name="Luecker S."/>
            <person name="Lage O.M."/>
            <person name="Pohl T."/>
            <person name="Merkel B.J."/>
            <person name="Hornburger P."/>
            <person name="Mueller R.-W."/>
            <person name="Bruemmer F."/>
            <person name="Labrenz M."/>
            <person name="Spormann A.M."/>
            <person name="Op Den Camp H."/>
            <person name="Overmann J."/>
            <person name="Amann R."/>
            <person name="Jetten M.S.M."/>
            <person name="Mascher T."/>
            <person name="Medema M.H."/>
            <person name="Devos D.P."/>
            <person name="Kaster A.-K."/>
            <person name="Ovreas L."/>
            <person name="Rohde M."/>
            <person name="Galperin M.Y."/>
            <person name="Jogler C."/>
        </authorList>
    </citation>
    <scope>NUCLEOTIDE SEQUENCE [LARGE SCALE GENOMIC DNA]</scope>
    <source>
        <strain evidence="1 2">Pla100</strain>
    </source>
</reference>
<keyword evidence="2" id="KW-1185">Reference proteome</keyword>
<dbReference type="AlphaFoldDB" id="A0A5C6AYI7"/>
<sequence length="35" mass="3955">MTDINFLYGPPSPAKLLAKKLVDAASADYRLWTMR</sequence>
<organism evidence="1 2">
    <name type="scientific">Neorhodopirellula pilleata</name>
    <dbReference type="NCBI Taxonomy" id="2714738"/>
    <lineage>
        <taxon>Bacteria</taxon>
        <taxon>Pseudomonadati</taxon>
        <taxon>Planctomycetota</taxon>
        <taxon>Planctomycetia</taxon>
        <taxon>Pirellulales</taxon>
        <taxon>Pirellulaceae</taxon>
        <taxon>Neorhodopirellula</taxon>
    </lineage>
</organism>
<protein>
    <submittedName>
        <fullName evidence="1">Uncharacterized protein</fullName>
    </submittedName>
</protein>